<sequence length="367" mass="42471">MIDEVYSAQRVEFGKGKFMGCEYNQATKTVLTFMIKSSGGKYIDVVALVPVSNLTAEFIYAQYEVIMKALWEVGFRVVALSENNHTANRNFYDKLLCSGELKTSIPHPQGETKKIHLTFDPVHNFKNIYNCFQRVEVLECPSTLGRSETLRPNFVHLKEIHFKESHFKVKQGHKLTLKAFNPTNLEKTNVKLADAVFHESSIGALKYYSKKDNRPEFEDTAEFSEFVRTMWNILNVKTPGFGYEKRDELRELISEKRKLGLSFLRDFVDFLVECQNSKASGLTAETFLATKQRCLTVADLEEYLLLDEDFSYVLLGMFQSVPIERRFGWYRQLSDCIYYINVRQILEAEKKICILSLVKFSGKYDIC</sequence>
<reference evidence="2" key="1">
    <citation type="submission" date="2014-05" db="EMBL/GenBank/DDBJ databases">
        <authorList>
            <person name="Chronopoulou M."/>
        </authorList>
    </citation>
    <scope>NUCLEOTIDE SEQUENCE</scope>
    <source>
        <tissue evidence="2">Whole organism</tissue>
    </source>
</reference>
<accession>A0A0K2TY48</accession>
<dbReference type="EMBL" id="HACA01013276">
    <property type="protein sequence ID" value="CDW30637.1"/>
    <property type="molecule type" value="Transcribed_RNA"/>
</dbReference>
<dbReference type="OrthoDB" id="6774179at2759"/>
<dbReference type="InterPro" id="IPR048366">
    <property type="entry name" value="TNP-like_GBD"/>
</dbReference>
<evidence type="ECO:0000259" key="1">
    <source>
        <dbReference type="Pfam" id="PF21788"/>
    </source>
</evidence>
<protein>
    <submittedName>
        <fullName evidence="2">Putative LOC100205425 [Hydra vulgaris]</fullName>
    </submittedName>
</protein>
<name>A0A0K2TY48_LEPSM</name>
<dbReference type="Pfam" id="PF21788">
    <property type="entry name" value="TNP-like_GBD"/>
    <property type="match status" value="1"/>
</dbReference>
<organism evidence="2">
    <name type="scientific">Lepeophtheirus salmonis</name>
    <name type="common">Salmon louse</name>
    <name type="synonym">Caligus salmonis</name>
    <dbReference type="NCBI Taxonomy" id="72036"/>
    <lineage>
        <taxon>Eukaryota</taxon>
        <taxon>Metazoa</taxon>
        <taxon>Ecdysozoa</taxon>
        <taxon>Arthropoda</taxon>
        <taxon>Crustacea</taxon>
        <taxon>Multicrustacea</taxon>
        <taxon>Hexanauplia</taxon>
        <taxon>Copepoda</taxon>
        <taxon>Siphonostomatoida</taxon>
        <taxon>Caligidae</taxon>
        <taxon>Lepeophtheirus</taxon>
    </lineage>
</organism>
<proteinExistence type="predicted"/>
<feature type="domain" description="Transposable element P transposase-like GTP-binding insertion" evidence="1">
    <location>
        <begin position="123"/>
        <end position="234"/>
    </location>
</feature>
<dbReference type="AlphaFoldDB" id="A0A0K2TY48"/>
<evidence type="ECO:0000313" key="2">
    <source>
        <dbReference type="EMBL" id="CDW30637.1"/>
    </source>
</evidence>